<dbReference type="NCBIfam" id="NF033411">
    <property type="entry name" value="small_mem_YnhF"/>
    <property type="match status" value="1"/>
</dbReference>
<dbReference type="InterPro" id="IPR047743">
    <property type="entry name" value="YnhF-like"/>
</dbReference>
<dbReference type="PATRIC" id="fig|1481663.8.peg.5127"/>
<accession>A0A0Q0M1M0</accession>
<keyword evidence="1" id="KW-0472">Membrane</keyword>
<feature type="transmembrane region" description="Helical" evidence="1">
    <location>
        <begin position="20"/>
        <end position="39"/>
    </location>
</feature>
<protein>
    <submittedName>
        <fullName evidence="2">Membrane protein</fullName>
    </submittedName>
</protein>
<evidence type="ECO:0000313" key="3">
    <source>
        <dbReference type="Proteomes" id="UP000053724"/>
    </source>
</evidence>
<dbReference type="Proteomes" id="UP000053724">
    <property type="component" value="Unassembled WGS sequence"/>
</dbReference>
<evidence type="ECO:0000256" key="1">
    <source>
        <dbReference type="SAM" id="Phobius"/>
    </source>
</evidence>
<organism evidence="2 3">
    <name type="scientific">Vibrio metoecus</name>
    <dbReference type="NCBI Taxonomy" id="1481663"/>
    <lineage>
        <taxon>Bacteria</taxon>
        <taxon>Pseudomonadati</taxon>
        <taxon>Pseudomonadota</taxon>
        <taxon>Gammaproteobacteria</taxon>
        <taxon>Vibrionales</taxon>
        <taxon>Vibrionaceae</taxon>
        <taxon>Vibrio</taxon>
    </lineage>
</organism>
<name>A0A0Q0M1M0_VIBMT</name>
<comment type="caution">
    <text evidence="2">The sequence shown here is derived from an EMBL/GenBank/DDBJ whole genome shotgun (WGS) entry which is preliminary data.</text>
</comment>
<keyword evidence="1" id="KW-1133">Transmembrane helix</keyword>
<sequence length="41" mass="4537">MLLLCYVTKEVAMEHDLKFALVIVAITFTALISFGVIAITH</sequence>
<evidence type="ECO:0000313" key="2">
    <source>
        <dbReference type="EMBL" id="KQA23622.1"/>
    </source>
</evidence>
<gene>
    <name evidence="2" type="ORF">AAY55_09085</name>
</gene>
<reference evidence="2 3" key="1">
    <citation type="journal article" date="2015" name="Genome Biol. Evol.">
        <title>The Dynamics of Genetic Interactions between Vibrio metoecus and Vibrio cholerae, Two Close Relatives Co-Occurring in the Environment.</title>
        <authorList>
            <person name="Orata F.D."/>
            <person name="Kirchberger P.C."/>
            <person name="Meheust R."/>
            <person name="Barlow E.J."/>
            <person name="Tarr C.L."/>
            <person name="Boucher Y."/>
        </authorList>
    </citation>
    <scope>NUCLEOTIDE SEQUENCE [LARGE SCALE GENOMIC DNA]</scope>
    <source>
        <strain evidence="2 3">08-2459</strain>
    </source>
</reference>
<dbReference type="AlphaFoldDB" id="A0A0Q0M1M0"/>
<dbReference type="EMBL" id="LCUF01000009">
    <property type="protein sequence ID" value="KQA23622.1"/>
    <property type="molecule type" value="Genomic_DNA"/>
</dbReference>
<keyword evidence="1" id="KW-0812">Transmembrane</keyword>
<proteinExistence type="predicted"/>